<reference evidence="2" key="1">
    <citation type="submission" date="2018-06" db="EMBL/GenBank/DDBJ databases">
        <authorList>
            <person name="Zhirakovskaya E."/>
        </authorList>
    </citation>
    <scope>NUCLEOTIDE SEQUENCE</scope>
</reference>
<gene>
    <name evidence="2" type="ORF">MNBD_ACTINO02-1599</name>
</gene>
<feature type="non-terminal residue" evidence="2">
    <location>
        <position position="258"/>
    </location>
</feature>
<evidence type="ECO:0008006" key="3">
    <source>
        <dbReference type="Google" id="ProtNLM"/>
    </source>
</evidence>
<evidence type="ECO:0000256" key="1">
    <source>
        <dbReference type="SAM" id="MobiDB-lite"/>
    </source>
</evidence>
<dbReference type="AlphaFoldDB" id="A0A3B0SS13"/>
<dbReference type="EMBL" id="UOEK01000158">
    <property type="protein sequence ID" value="VAV99243.1"/>
    <property type="molecule type" value="Genomic_DNA"/>
</dbReference>
<accession>A0A3B0SS13</accession>
<organism evidence="2">
    <name type="scientific">hydrothermal vent metagenome</name>
    <dbReference type="NCBI Taxonomy" id="652676"/>
    <lineage>
        <taxon>unclassified sequences</taxon>
        <taxon>metagenomes</taxon>
        <taxon>ecological metagenomes</taxon>
    </lineage>
</organism>
<name>A0A3B0SS13_9ZZZZ</name>
<proteinExistence type="predicted"/>
<dbReference type="PROSITE" id="PS51257">
    <property type="entry name" value="PROKAR_LIPOPROTEIN"/>
    <property type="match status" value="1"/>
</dbReference>
<protein>
    <recommendedName>
        <fullName evidence="3">Exo-alpha-sialidase</fullName>
    </recommendedName>
</protein>
<feature type="region of interest" description="Disordered" evidence="1">
    <location>
        <begin position="21"/>
        <end position="46"/>
    </location>
</feature>
<sequence length="258" mass="26775">MKRLVLVGVVVALVVASCTSPESTDPTLAEPSTTTSVPPPTTTTPPTVVRVPPPLSFDVPVAPLDAPEGWTTLDIDPELFGDATLTDGVIEDGRIVLVGCENDIAGSRRDTRGFPVWVSEGDADWRFAKGPDGVGCLTQVEATPFGYFAVSSFGGGAIHSDNGLVWEPFDPSGALGLEGPRQLGSAIAVFPSPGGDRVTLLYLRAGVAERRLPTLITTVDGETWEMGPSSSAELFDNTDVSAVLEGGRGLLVAGMSPG</sequence>
<evidence type="ECO:0000313" key="2">
    <source>
        <dbReference type="EMBL" id="VAV99243.1"/>
    </source>
</evidence>